<dbReference type="EMBL" id="BMUE01000005">
    <property type="protein sequence ID" value="GGW51090.1"/>
    <property type="molecule type" value="Genomic_DNA"/>
</dbReference>
<protein>
    <submittedName>
        <fullName evidence="2">Uncharacterized protein</fullName>
    </submittedName>
</protein>
<dbReference type="Proteomes" id="UP000620224">
    <property type="component" value="Unassembled WGS sequence"/>
</dbReference>
<accession>A0A918J9B9</accession>
<evidence type="ECO:0000256" key="1">
    <source>
        <dbReference type="SAM" id="MobiDB-lite"/>
    </source>
</evidence>
<feature type="compositionally biased region" description="Gly residues" evidence="1">
    <location>
        <begin position="19"/>
        <end position="28"/>
    </location>
</feature>
<sequence>MAGDVVEMQHRRPAQRGGQPSGEGGLPGAGVPVHADQPDRPQGGRKPAQPVGEVLNGDSRGVVRWGAFSGNSLVAAPGGGATVRAGTEDSRILNQWSAAGRKGG</sequence>
<gene>
    <name evidence="2" type="ORF">GCM10010503_30150</name>
</gene>
<keyword evidence="3" id="KW-1185">Reference proteome</keyword>
<proteinExistence type="predicted"/>
<evidence type="ECO:0000313" key="2">
    <source>
        <dbReference type="EMBL" id="GGW51090.1"/>
    </source>
</evidence>
<feature type="region of interest" description="Disordered" evidence="1">
    <location>
        <begin position="1"/>
        <end position="57"/>
    </location>
</feature>
<comment type="caution">
    <text evidence="2">The sequence shown here is derived from an EMBL/GenBank/DDBJ whole genome shotgun (WGS) entry which is preliminary data.</text>
</comment>
<reference evidence="2" key="2">
    <citation type="submission" date="2020-09" db="EMBL/GenBank/DDBJ databases">
        <authorList>
            <person name="Sun Q."/>
            <person name="Ohkuma M."/>
        </authorList>
    </citation>
    <scope>NUCLEOTIDE SEQUENCE</scope>
    <source>
        <strain evidence="2">JCM 4490</strain>
    </source>
</reference>
<reference evidence="2" key="1">
    <citation type="journal article" date="2014" name="Int. J. Syst. Evol. Microbiol.">
        <title>Complete genome sequence of Corynebacterium casei LMG S-19264T (=DSM 44701T), isolated from a smear-ripened cheese.</title>
        <authorList>
            <consortium name="US DOE Joint Genome Institute (JGI-PGF)"/>
            <person name="Walter F."/>
            <person name="Albersmeier A."/>
            <person name="Kalinowski J."/>
            <person name="Ruckert C."/>
        </authorList>
    </citation>
    <scope>NUCLEOTIDE SEQUENCE</scope>
    <source>
        <strain evidence="2">JCM 4490</strain>
    </source>
</reference>
<name>A0A918J9B9_9ACTN</name>
<organism evidence="2 3">
    <name type="scientific">Streptomyces lucensis JCM 4490</name>
    <dbReference type="NCBI Taxonomy" id="1306176"/>
    <lineage>
        <taxon>Bacteria</taxon>
        <taxon>Bacillati</taxon>
        <taxon>Actinomycetota</taxon>
        <taxon>Actinomycetes</taxon>
        <taxon>Kitasatosporales</taxon>
        <taxon>Streptomycetaceae</taxon>
        <taxon>Streptomyces</taxon>
    </lineage>
</organism>
<evidence type="ECO:0000313" key="3">
    <source>
        <dbReference type="Proteomes" id="UP000620224"/>
    </source>
</evidence>
<dbReference type="AlphaFoldDB" id="A0A918J9B9"/>